<dbReference type="AlphaFoldDB" id="A0A9X7V370"/>
<dbReference type="InterPro" id="IPR010131">
    <property type="entry name" value="MdtP/NodT-like"/>
</dbReference>
<keyword evidence="3" id="KW-1134">Transmembrane beta strand</keyword>
<dbReference type="SUPFAM" id="SSF56954">
    <property type="entry name" value="Outer membrane efflux proteins (OEP)"/>
    <property type="match status" value="1"/>
</dbReference>
<keyword evidence="5" id="KW-0564">Palmitate</keyword>
<comment type="subcellular location">
    <subcellularLocation>
        <location evidence="1">Cell outer membrane</location>
    </subcellularLocation>
</comment>
<dbReference type="Proteomes" id="UP000595933">
    <property type="component" value="Chromosome"/>
</dbReference>
<name>A0A9X7V370_9GAMM</name>
<dbReference type="PANTHER" id="PTHR30203">
    <property type="entry name" value="OUTER MEMBRANE CATION EFFLUX PROTEIN"/>
    <property type="match status" value="1"/>
</dbReference>
<gene>
    <name evidence="10" type="ORF">I6H70_01730</name>
</gene>
<dbReference type="GO" id="GO:0015562">
    <property type="term" value="F:efflux transmembrane transporter activity"/>
    <property type="evidence" value="ECO:0007669"/>
    <property type="project" value="InterPro"/>
</dbReference>
<reference evidence="10 11" key="1">
    <citation type="submission" date="2020-12" db="EMBL/GenBank/DDBJ databases">
        <title>FDA dAtabase for Regulatory Grade micrObial Sequences (FDA-ARGOS): Supporting development and validation of Infectious Disease Dx tests.</title>
        <authorList>
            <person name="Sproer C."/>
            <person name="Gronow S."/>
            <person name="Severitt S."/>
            <person name="Schroder I."/>
            <person name="Tallon L."/>
            <person name="Sadzewicz L."/>
            <person name="Zhao X."/>
            <person name="Boylan J."/>
            <person name="Ott S."/>
            <person name="Bowen H."/>
            <person name="Vavikolanu K."/>
            <person name="Mehta A."/>
            <person name="Aluvathingal J."/>
            <person name="Nadendla S."/>
            <person name="Lowell S."/>
            <person name="Myers T."/>
            <person name="Yan Y."/>
            <person name="Sichtig H."/>
        </authorList>
    </citation>
    <scope>NUCLEOTIDE SEQUENCE [LARGE SCALE GENOMIC DNA]</scope>
    <source>
        <strain evidence="10 11">FDAARGOS_1013</strain>
    </source>
</reference>
<dbReference type="RefSeq" id="WP_041105087.1">
    <property type="nucleotide sequence ID" value="NZ_CAXGLR010000020.1"/>
</dbReference>
<evidence type="ECO:0000256" key="6">
    <source>
        <dbReference type="ARBA" id="ARBA00023237"/>
    </source>
</evidence>
<dbReference type="GO" id="GO:0016020">
    <property type="term" value="C:membrane"/>
    <property type="evidence" value="ECO:0007669"/>
    <property type="project" value="UniProtKB-SubCell"/>
</dbReference>
<dbReference type="EMBL" id="CP067013">
    <property type="protein sequence ID" value="QQN51221.1"/>
    <property type="molecule type" value="Genomic_DNA"/>
</dbReference>
<organism evidence="10 11">
    <name type="scientific">Stutzerimonas balearica</name>
    <dbReference type="NCBI Taxonomy" id="74829"/>
    <lineage>
        <taxon>Bacteria</taxon>
        <taxon>Pseudomonadati</taxon>
        <taxon>Pseudomonadota</taxon>
        <taxon>Gammaproteobacteria</taxon>
        <taxon>Pseudomonadales</taxon>
        <taxon>Pseudomonadaceae</taxon>
        <taxon>Stutzerimonas</taxon>
    </lineage>
</organism>
<evidence type="ECO:0000256" key="8">
    <source>
        <dbReference type="SAM" id="Coils"/>
    </source>
</evidence>
<protein>
    <submittedName>
        <fullName evidence="10">TolC family protein</fullName>
    </submittedName>
</protein>
<dbReference type="Gene3D" id="1.20.1600.10">
    <property type="entry name" value="Outer membrane efflux proteins (OEP)"/>
    <property type="match status" value="1"/>
</dbReference>
<feature type="chain" id="PRO_5040961114" evidence="9">
    <location>
        <begin position="29"/>
        <end position="417"/>
    </location>
</feature>
<evidence type="ECO:0000256" key="2">
    <source>
        <dbReference type="ARBA" id="ARBA00007613"/>
    </source>
</evidence>
<evidence type="ECO:0000256" key="3">
    <source>
        <dbReference type="ARBA" id="ARBA00022452"/>
    </source>
</evidence>
<comment type="similarity">
    <text evidence="2">Belongs to the outer membrane factor (OMF) (TC 1.B.17) family.</text>
</comment>
<keyword evidence="8" id="KW-0175">Coiled coil</keyword>
<feature type="signal peptide" evidence="9">
    <location>
        <begin position="1"/>
        <end position="28"/>
    </location>
</feature>
<evidence type="ECO:0000256" key="9">
    <source>
        <dbReference type="SAM" id="SignalP"/>
    </source>
</evidence>
<accession>A0A9X7V370</accession>
<evidence type="ECO:0000256" key="1">
    <source>
        <dbReference type="ARBA" id="ARBA00004442"/>
    </source>
</evidence>
<feature type="coiled-coil region" evidence="8">
    <location>
        <begin position="309"/>
        <end position="336"/>
    </location>
</feature>
<sequence length="417" mass="46336">MKYPLYRARPLLAALAVGALAFAGSAHALTLEQTLGIAEQQAPSLQAQAANAQAARSTLTPAGELPDPKLKLGIQSLPIEGDNRWQVDQDGMTMQMIGLMQEVPNRAKRQARVEAAQAGVALADVQHSLARLQVRQRAAEAWIAAFAVQRKLKLFAQLYDENRLFARAIAARLAGGRGQMAEGVLARQEEALLAEQEDALRRDQRIARAALARWVGSAADDPLEGDWPQWSAAPEHYRHGLAQHPALLAYEPLSRQAEARVREAVAEKTPDWSWGVDYLRRGREYGDMVNLTLSFDLPLFVGSRQGPKIAAERARLVAVEAEREALEREHRQELAADLAEYERLDRALARLDDTLLPLAEEKVALAMADYRAGRGELMAVVEARRQRVETRLRRIDLARDRALNNARLHFAFGETRP</sequence>
<evidence type="ECO:0000256" key="4">
    <source>
        <dbReference type="ARBA" id="ARBA00022692"/>
    </source>
</evidence>
<keyword evidence="9" id="KW-0732">Signal</keyword>
<dbReference type="Pfam" id="PF02321">
    <property type="entry name" value="OEP"/>
    <property type="match status" value="1"/>
</dbReference>
<keyword evidence="7" id="KW-0449">Lipoprotein</keyword>
<evidence type="ECO:0000256" key="7">
    <source>
        <dbReference type="ARBA" id="ARBA00023288"/>
    </source>
</evidence>
<keyword evidence="3" id="KW-0472">Membrane</keyword>
<evidence type="ECO:0000256" key="5">
    <source>
        <dbReference type="ARBA" id="ARBA00023139"/>
    </source>
</evidence>
<evidence type="ECO:0000313" key="10">
    <source>
        <dbReference type="EMBL" id="QQN51221.1"/>
    </source>
</evidence>
<evidence type="ECO:0000313" key="11">
    <source>
        <dbReference type="Proteomes" id="UP000595933"/>
    </source>
</evidence>
<dbReference type="PANTHER" id="PTHR30203:SF24">
    <property type="entry name" value="BLR4935 PROTEIN"/>
    <property type="match status" value="1"/>
</dbReference>
<dbReference type="InterPro" id="IPR003423">
    <property type="entry name" value="OMP_efflux"/>
</dbReference>
<keyword evidence="6" id="KW-0998">Cell outer membrane</keyword>
<proteinExistence type="inferred from homology"/>
<keyword evidence="4" id="KW-0812">Transmembrane</keyword>